<dbReference type="InterPro" id="IPR002797">
    <property type="entry name" value="Polysacc_synth"/>
</dbReference>
<evidence type="ECO:0000256" key="5">
    <source>
        <dbReference type="ARBA" id="ARBA00023136"/>
    </source>
</evidence>
<sequence>MHRCAGLLTTMPGKHSLIRNTLLNYGGQAYVLLVGILIMPFYLGHLGAEAYGLIGFFTLLQAWLQLLDAGLSPSLVRAVAHQRDPPASKQYLGRLLRSFELVFLPMAMFCALLVCIASPWIAAHWLNANTLQPDTLTHCITLMGIIIALRLYSTLYKSAIQGLEQHGWLNVANVLIATLRYFGGLVLVSQFSRDPRDFFEFQLAVGLLETLWFAGKARGQMPAPHWLTGLDWPLIKPILPFAASLSLSAVLWIVLTQVDKALLSNLLPLGQYGYFSLVALIATGIVMLTNPLVQTLLPRLTVLMAEGRRDEMHALFLAANRFACTFVFPLAAVIALYAEPLILAWTGDPVAANWSRPVLGWYALGSAIMAASAFQFYLQYAYGRMHLHLWYSLISTLVSVPVMVLAIHYQGVYGAALAWFFLRATSFAIWPAIVHRHLAPGLHRQWLSDILRISVMTAAGLVVSAPVFNLIAGESRSSVLLALALSGLVTLTLVATSHRPLASKLYVLFSKPST</sequence>
<feature type="transmembrane region" description="Helical" evidence="6">
    <location>
        <begin position="101"/>
        <end position="123"/>
    </location>
</feature>
<evidence type="ECO:0000256" key="6">
    <source>
        <dbReference type="SAM" id="Phobius"/>
    </source>
</evidence>
<feature type="transmembrane region" description="Helical" evidence="6">
    <location>
        <begin position="21"/>
        <end position="42"/>
    </location>
</feature>
<comment type="subcellular location">
    <subcellularLocation>
        <location evidence="1">Cell membrane</location>
        <topology evidence="1">Multi-pass membrane protein</topology>
    </subcellularLocation>
</comment>
<organism evidence="7 8">
    <name type="scientific">Pseudomonas syringae pv. aptata</name>
    <dbReference type="NCBI Taxonomy" id="83167"/>
    <lineage>
        <taxon>Bacteria</taxon>
        <taxon>Pseudomonadati</taxon>
        <taxon>Pseudomonadota</taxon>
        <taxon>Gammaproteobacteria</taxon>
        <taxon>Pseudomonadales</taxon>
        <taxon>Pseudomonadaceae</taxon>
        <taxon>Pseudomonas</taxon>
        <taxon>Pseudomonas syringae</taxon>
    </lineage>
</organism>
<feature type="transmembrane region" description="Helical" evidence="6">
    <location>
        <begin position="450"/>
        <end position="472"/>
    </location>
</feature>
<dbReference type="Pfam" id="PF01943">
    <property type="entry name" value="Polysacc_synt"/>
    <property type="match status" value="1"/>
</dbReference>
<reference evidence="7 8" key="1">
    <citation type="submission" date="2018-08" db="EMBL/GenBank/DDBJ databases">
        <title>Recombination of ecologically and evolutionarily significant loci maintains genetic cohesion in the Pseudomonas syringae species complex.</title>
        <authorList>
            <person name="Dillon M."/>
            <person name="Thakur S."/>
            <person name="Almeida R.N.D."/>
            <person name="Weir B.S."/>
            <person name="Guttman D.S."/>
        </authorList>
    </citation>
    <scope>NUCLEOTIDE SEQUENCE [LARGE SCALE GENOMIC DNA]</scope>
    <source>
        <strain evidence="7 8">ICMP 11935</strain>
    </source>
</reference>
<dbReference type="Proteomes" id="UP000274315">
    <property type="component" value="Unassembled WGS sequence"/>
</dbReference>
<name>A0A3M5XCU6_PSEAP</name>
<feature type="transmembrane region" description="Helical" evidence="6">
    <location>
        <begin position="390"/>
        <end position="410"/>
    </location>
</feature>
<evidence type="ECO:0000256" key="3">
    <source>
        <dbReference type="ARBA" id="ARBA00022692"/>
    </source>
</evidence>
<dbReference type="GO" id="GO:0005886">
    <property type="term" value="C:plasma membrane"/>
    <property type="evidence" value="ECO:0007669"/>
    <property type="project" value="UniProtKB-SubCell"/>
</dbReference>
<feature type="transmembrane region" description="Helical" evidence="6">
    <location>
        <begin position="198"/>
        <end position="214"/>
    </location>
</feature>
<proteinExistence type="predicted"/>
<evidence type="ECO:0000256" key="4">
    <source>
        <dbReference type="ARBA" id="ARBA00022989"/>
    </source>
</evidence>
<dbReference type="EMBL" id="RBUF01000010">
    <property type="protein sequence ID" value="RMU80208.1"/>
    <property type="molecule type" value="Genomic_DNA"/>
</dbReference>
<dbReference type="PANTHER" id="PTHR30250:SF26">
    <property type="entry name" value="PSMA PROTEIN"/>
    <property type="match status" value="1"/>
</dbReference>
<gene>
    <name evidence="7" type="ORF">ALP24_04746</name>
</gene>
<dbReference type="AlphaFoldDB" id="A0A3M5XCU6"/>
<feature type="transmembrane region" description="Helical" evidence="6">
    <location>
        <begin position="358"/>
        <end position="378"/>
    </location>
</feature>
<evidence type="ECO:0000256" key="1">
    <source>
        <dbReference type="ARBA" id="ARBA00004651"/>
    </source>
</evidence>
<dbReference type="PANTHER" id="PTHR30250">
    <property type="entry name" value="PST FAMILY PREDICTED COLANIC ACID TRANSPORTER"/>
    <property type="match status" value="1"/>
</dbReference>
<protein>
    <submittedName>
        <fullName evidence="7">Polysaccharide biosynthesis protein</fullName>
    </submittedName>
</protein>
<keyword evidence="3 6" id="KW-0812">Transmembrane</keyword>
<feature type="transmembrane region" description="Helical" evidence="6">
    <location>
        <begin position="478"/>
        <end position="496"/>
    </location>
</feature>
<feature type="transmembrane region" description="Helical" evidence="6">
    <location>
        <begin position="62"/>
        <end position="80"/>
    </location>
</feature>
<feature type="transmembrane region" description="Helical" evidence="6">
    <location>
        <begin position="314"/>
        <end position="338"/>
    </location>
</feature>
<comment type="caution">
    <text evidence="7">The sequence shown here is derived from an EMBL/GenBank/DDBJ whole genome shotgun (WGS) entry which is preliminary data.</text>
</comment>
<feature type="transmembrane region" description="Helical" evidence="6">
    <location>
        <begin position="274"/>
        <end position="293"/>
    </location>
</feature>
<accession>A0A3M5XCU6</accession>
<feature type="transmembrane region" description="Helical" evidence="6">
    <location>
        <begin position="135"/>
        <end position="156"/>
    </location>
</feature>
<keyword evidence="5 6" id="KW-0472">Membrane</keyword>
<keyword evidence="2" id="KW-1003">Cell membrane</keyword>
<keyword evidence="4 6" id="KW-1133">Transmembrane helix</keyword>
<evidence type="ECO:0000256" key="2">
    <source>
        <dbReference type="ARBA" id="ARBA00022475"/>
    </source>
</evidence>
<evidence type="ECO:0000313" key="7">
    <source>
        <dbReference type="EMBL" id="RMU80208.1"/>
    </source>
</evidence>
<feature type="transmembrane region" description="Helical" evidence="6">
    <location>
        <begin position="168"/>
        <end position="192"/>
    </location>
</feature>
<evidence type="ECO:0000313" key="8">
    <source>
        <dbReference type="Proteomes" id="UP000274315"/>
    </source>
</evidence>
<feature type="transmembrane region" description="Helical" evidence="6">
    <location>
        <begin position="234"/>
        <end position="254"/>
    </location>
</feature>
<dbReference type="InterPro" id="IPR050833">
    <property type="entry name" value="Poly_Biosynth_Transport"/>
</dbReference>